<feature type="compositionally biased region" description="Low complexity" evidence="1">
    <location>
        <begin position="101"/>
        <end position="112"/>
    </location>
</feature>
<evidence type="ECO:0000256" key="1">
    <source>
        <dbReference type="SAM" id="MobiDB-lite"/>
    </source>
</evidence>
<reference evidence="4" key="1">
    <citation type="journal article" date="2019" name="Int. J. Syst. Evol. Microbiol.">
        <title>The Global Catalogue of Microorganisms (GCM) 10K type strain sequencing project: providing services to taxonomists for standard genome sequencing and annotation.</title>
        <authorList>
            <consortium name="The Broad Institute Genomics Platform"/>
            <consortium name="The Broad Institute Genome Sequencing Center for Infectious Disease"/>
            <person name="Wu L."/>
            <person name="Ma J."/>
        </authorList>
    </citation>
    <scope>NUCLEOTIDE SEQUENCE [LARGE SCALE GENOMIC DNA]</scope>
    <source>
        <strain evidence="4">JCM 17938</strain>
    </source>
</reference>
<gene>
    <name evidence="3" type="ORF">GCM10023195_02720</name>
</gene>
<dbReference type="EMBL" id="BAABHJ010000001">
    <property type="protein sequence ID" value="GAA4601198.1"/>
    <property type="molecule type" value="Genomic_DNA"/>
</dbReference>
<keyword evidence="2" id="KW-0812">Transmembrane</keyword>
<protein>
    <recommendedName>
        <fullName evidence="5">Cellulose synthase</fullName>
    </recommendedName>
</protein>
<proteinExistence type="predicted"/>
<feature type="region of interest" description="Disordered" evidence="1">
    <location>
        <begin position="88"/>
        <end position="129"/>
    </location>
</feature>
<evidence type="ECO:0000313" key="4">
    <source>
        <dbReference type="Proteomes" id="UP001500212"/>
    </source>
</evidence>
<organism evidence="3 4">
    <name type="scientific">Actinoallomurus liliacearum</name>
    <dbReference type="NCBI Taxonomy" id="1080073"/>
    <lineage>
        <taxon>Bacteria</taxon>
        <taxon>Bacillati</taxon>
        <taxon>Actinomycetota</taxon>
        <taxon>Actinomycetes</taxon>
        <taxon>Streptosporangiales</taxon>
        <taxon>Thermomonosporaceae</taxon>
        <taxon>Actinoallomurus</taxon>
    </lineage>
</organism>
<keyword evidence="4" id="KW-1185">Reference proteome</keyword>
<keyword evidence="2" id="KW-1133">Transmembrane helix</keyword>
<feature type="transmembrane region" description="Helical" evidence="2">
    <location>
        <begin position="37"/>
        <end position="56"/>
    </location>
</feature>
<evidence type="ECO:0000313" key="3">
    <source>
        <dbReference type="EMBL" id="GAA4601198.1"/>
    </source>
</evidence>
<evidence type="ECO:0000256" key="2">
    <source>
        <dbReference type="SAM" id="Phobius"/>
    </source>
</evidence>
<feature type="transmembrane region" description="Helical" evidence="2">
    <location>
        <begin position="62"/>
        <end position="80"/>
    </location>
</feature>
<keyword evidence="2" id="KW-0472">Membrane</keyword>
<dbReference type="RefSeq" id="WP_345346792.1">
    <property type="nucleotide sequence ID" value="NZ_BAABHJ010000001.1"/>
</dbReference>
<accession>A0ABP8TB09</accession>
<comment type="caution">
    <text evidence="3">The sequence shown here is derived from an EMBL/GenBank/DDBJ whole genome shotgun (WGS) entry which is preliminary data.</text>
</comment>
<sequence>MSDVLLFTISLAATVLGLLGSWAAYRRRGAASGMRGAAWSMVPMGAYLTGLTKFLSDLVFSPVKWAGVALFGLGALLYVASGVMLRKAPAADGGSGRKNAPKSAPKGAAAKGELQSRRPTAGPAVDPDLAEIEQILKNRGIS</sequence>
<feature type="transmembrane region" description="Helical" evidence="2">
    <location>
        <begin position="6"/>
        <end position="25"/>
    </location>
</feature>
<dbReference type="Proteomes" id="UP001500212">
    <property type="component" value="Unassembled WGS sequence"/>
</dbReference>
<name>A0ABP8TB09_9ACTN</name>
<evidence type="ECO:0008006" key="5">
    <source>
        <dbReference type="Google" id="ProtNLM"/>
    </source>
</evidence>